<dbReference type="EMBL" id="JAWDGP010000881">
    <property type="protein sequence ID" value="KAK3796478.1"/>
    <property type="molecule type" value="Genomic_DNA"/>
</dbReference>
<name>A0AAE1AYK5_9GAST</name>
<reference evidence="1" key="1">
    <citation type="journal article" date="2023" name="G3 (Bethesda)">
        <title>A reference genome for the long-term kleptoplast-retaining sea slug Elysia crispata morphotype clarki.</title>
        <authorList>
            <person name="Eastman K.E."/>
            <person name="Pendleton A.L."/>
            <person name="Shaikh M.A."/>
            <person name="Suttiyut T."/>
            <person name="Ogas R."/>
            <person name="Tomko P."/>
            <person name="Gavelis G."/>
            <person name="Widhalm J.R."/>
            <person name="Wisecaver J.H."/>
        </authorList>
    </citation>
    <scope>NUCLEOTIDE SEQUENCE</scope>
    <source>
        <strain evidence="1">ECLA1</strain>
    </source>
</reference>
<evidence type="ECO:0000313" key="1">
    <source>
        <dbReference type="EMBL" id="KAK3796478.1"/>
    </source>
</evidence>
<sequence>MRRKEVIAVRETPAQYGDQTERPCRMFTALNISSARDSHARCGGGMVNVPRLVSHDFYNHFYRIFPLFCSSLLRA</sequence>
<organism evidence="1 2">
    <name type="scientific">Elysia crispata</name>
    <name type="common">lettuce slug</name>
    <dbReference type="NCBI Taxonomy" id="231223"/>
    <lineage>
        <taxon>Eukaryota</taxon>
        <taxon>Metazoa</taxon>
        <taxon>Spiralia</taxon>
        <taxon>Lophotrochozoa</taxon>
        <taxon>Mollusca</taxon>
        <taxon>Gastropoda</taxon>
        <taxon>Heterobranchia</taxon>
        <taxon>Euthyneura</taxon>
        <taxon>Panpulmonata</taxon>
        <taxon>Sacoglossa</taxon>
        <taxon>Placobranchoidea</taxon>
        <taxon>Plakobranchidae</taxon>
        <taxon>Elysia</taxon>
    </lineage>
</organism>
<protein>
    <submittedName>
        <fullName evidence="1">Uncharacterized protein</fullName>
    </submittedName>
</protein>
<keyword evidence="2" id="KW-1185">Reference proteome</keyword>
<dbReference type="AlphaFoldDB" id="A0AAE1AYK5"/>
<dbReference type="Proteomes" id="UP001283361">
    <property type="component" value="Unassembled WGS sequence"/>
</dbReference>
<proteinExistence type="predicted"/>
<gene>
    <name evidence="1" type="ORF">RRG08_009255</name>
</gene>
<accession>A0AAE1AYK5</accession>
<evidence type="ECO:0000313" key="2">
    <source>
        <dbReference type="Proteomes" id="UP001283361"/>
    </source>
</evidence>
<comment type="caution">
    <text evidence="1">The sequence shown here is derived from an EMBL/GenBank/DDBJ whole genome shotgun (WGS) entry which is preliminary data.</text>
</comment>